<dbReference type="InterPro" id="IPR001214">
    <property type="entry name" value="SET_dom"/>
</dbReference>
<evidence type="ECO:0000256" key="4">
    <source>
        <dbReference type="ARBA" id="ARBA00022787"/>
    </source>
</evidence>
<accession>A0ABP1D2G0</accession>
<evidence type="ECO:0000256" key="5">
    <source>
        <dbReference type="ARBA" id="ARBA00022989"/>
    </source>
</evidence>
<gene>
    <name evidence="11" type="ORF">GFSPODELE1_LOCUS3430</name>
</gene>
<evidence type="ECO:0000256" key="6">
    <source>
        <dbReference type="ARBA" id="ARBA00023128"/>
    </source>
</evidence>
<dbReference type="Pfam" id="PF00856">
    <property type="entry name" value="SET"/>
    <property type="match status" value="1"/>
</dbReference>
<dbReference type="InterPro" id="IPR023392">
    <property type="entry name" value="Tom20_dom_sf"/>
</dbReference>
<feature type="region of interest" description="Disordered" evidence="8">
    <location>
        <begin position="399"/>
        <end position="420"/>
    </location>
</feature>
<dbReference type="InterPro" id="IPR002056">
    <property type="entry name" value="MAS20"/>
</dbReference>
<feature type="transmembrane region" description="Helical" evidence="9">
    <location>
        <begin position="6"/>
        <end position="28"/>
    </location>
</feature>
<keyword evidence="5 9" id="KW-1133">Transmembrane helix</keyword>
<evidence type="ECO:0000256" key="1">
    <source>
        <dbReference type="ARBA" id="ARBA00004572"/>
    </source>
</evidence>
<evidence type="ECO:0000256" key="9">
    <source>
        <dbReference type="SAM" id="Phobius"/>
    </source>
</evidence>
<proteinExistence type="inferred from homology"/>
<dbReference type="InterPro" id="IPR050869">
    <property type="entry name" value="H3K4_H4K5_MeTrfase"/>
</dbReference>
<feature type="compositionally biased region" description="Basic and acidic residues" evidence="8">
    <location>
        <begin position="510"/>
        <end position="541"/>
    </location>
</feature>
<name>A0ABP1D2G0_9APHY</name>
<keyword evidence="4" id="KW-1000">Mitochondrion outer membrane</keyword>
<dbReference type="SUPFAM" id="SSF82199">
    <property type="entry name" value="SET domain"/>
    <property type="match status" value="1"/>
</dbReference>
<dbReference type="PANTHER" id="PTHR12197:SF251">
    <property type="entry name" value="EG:BACR7C10.4 PROTEIN"/>
    <property type="match status" value="1"/>
</dbReference>
<evidence type="ECO:0000259" key="10">
    <source>
        <dbReference type="PROSITE" id="PS50280"/>
    </source>
</evidence>
<evidence type="ECO:0000256" key="3">
    <source>
        <dbReference type="ARBA" id="ARBA00022692"/>
    </source>
</evidence>
<keyword evidence="3 9" id="KW-0812">Transmembrane</keyword>
<evidence type="ECO:0000256" key="7">
    <source>
        <dbReference type="ARBA" id="ARBA00023136"/>
    </source>
</evidence>
<sequence>MSSRTSIYTLASVTVLGGLLAYVVYFDYKRRNDAEFRRKLRKEKKKANKTAARPQGGAVDADDLRAALAKVRTEELPATPEEKEQYFMTQVGMAEELAAQGPAFRLPAALSFYRALRVYPSPVELIMIYQKTVPEDIFKVIMDLTNMDVKDRVEGYYNIFPPKSMNVSVQDGKDKKKILVAEKDFEPGDVIYKEEPIVTALDLDIQAQDSHCAHCFRSIQKGVAIKADIDRLGAVYCSKDCQLKSKVQSENLLFGLDAVLPPELDSGISDLSKADREQAQGPFADYLKSKGKTGPILVARLVARAIAIETGKLLPKKSGPAATDLPLLVDDNADYSLYDHLERLRYIEVNPPEEENKLLTKVLAAAVPGLEQSITDERYAMYLGKVTYNAYGVCFGGGRDDKPVSSERPEDKERTRTPYGTSRQVGSGFYLVSSYIGHSCAPSARPSFSSGTAELHLIATRKLKKGDEITVSYVDVSQHDGEAPEEARRRRRFELAWGWRFRCECERCVSETKDSKDNKENDVGLEKDGSKVEDVVQRAEKGGPGGVQDPSQLLGPD</sequence>
<dbReference type="Gene3D" id="1.20.960.10">
    <property type="entry name" value="Mitochondrial outer membrane translocase complex, subunit Tom20 domain"/>
    <property type="match status" value="1"/>
</dbReference>
<comment type="subcellular location">
    <subcellularLocation>
        <location evidence="1">Mitochondrion outer membrane</location>
        <topology evidence="1">Single-pass membrane protein</topology>
    </subcellularLocation>
</comment>
<dbReference type="InterPro" id="IPR046341">
    <property type="entry name" value="SET_dom_sf"/>
</dbReference>
<comment type="similarity">
    <text evidence="2">Belongs to the Tom20 family.</text>
</comment>
<protein>
    <recommendedName>
        <fullName evidence="10">SET domain-containing protein</fullName>
    </recommendedName>
</protein>
<dbReference type="CDD" id="cd20071">
    <property type="entry name" value="SET_SMYD"/>
    <property type="match status" value="1"/>
</dbReference>
<feature type="domain" description="SET" evidence="10">
    <location>
        <begin position="151"/>
        <end position="474"/>
    </location>
</feature>
<evidence type="ECO:0000313" key="11">
    <source>
        <dbReference type="EMBL" id="CAL1701099.1"/>
    </source>
</evidence>
<keyword evidence="12" id="KW-1185">Reference proteome</keyword>
<dbReference type="PROSITE" id="PS50280">
    <property type="entry name" value="SET"/>
    <property type="match status" value="1"/>
</dbReference>
<evidence type="ECO:0000256" key="8">
    <source>
        <dbReference type="SAM" id="MobiDB-lite"/>
    </source>
</evidence>
<keyword evidence="7 9" id="KW-0472">Membrane</keyword>
<evidence type="ECO:0000256" key="2">
    <source>
        <dbReference type="ARBA" id="ARBA00005792"/>
    </source>
</evidence>
<reference evidence="12" key="1">
    <citation type="submission" date="2024-04" db="EMBL/GenBank/DDBJ databases">
        <authorList>
            <person name="Shaw F."/>
            <person name="Minotto A."/>
        </authorList>
    </citation>
    <scope>NUCLEOTIDE SEQUENCE [LARGE SCALE GENOMIC DNA]</scope>
</reference>
<feature type="compositionally biased region" description="Basic and acidic residues" evidence="8">
    <location>
        <begin position="399"/>
        <end position="416"/>
    </location>
</feature>
<dbReference type="EMBL" id="OZ037945">
    <property type="protein sequence ID" value="CAL1701099.1"/>
    <property type="molecule type" value="Genomic_DNA"/>
</dbReference>
<keyword evidence="6" id="KW-0496">Mitochondrion</keyword>
<dbReference type="SUPFAM" id="SSF47157">
    <property type="entry name" value="Mitochondrial import receptor subunit Tom20"/>
    <property type="match status" value="1"/>
</dbReference>
<dbReference type="PANTHER" id="PTHR12197">
    <property type="entry name" value="HISTONE-LYSINE N-METHYLTRANSFERASE SMYD"/>
    <property type="match status" value="1"/>
</dbReference>
<feature type="region of interest" description="Disordered" evidence="8">
    <location>
        <begin position="510"/>
        <end position="557"/>
    </location>
</feature>
<organism evidence="11 12">
    <name type="scientific">Somion occarium</name>
    <dbReference type="NCBI Taxonomy" id="3059160"/>
    <lineage>
        <taxon>Eukaryota</taxon>
        <taxon>Fungi</taxon>
        <taxon>Dikarya</taxon>
        <taxon>Basidiomycota</taxon>
        <taxon>Agaricomycotina</taxon>
        <taxon>Agaricomycetes</taxon>
        <taxon>Polyporales</taxon>
        <taxon>Cerrenaceae</taxon>
        <taxon>Somion</taxon>
    </lineage>
</organism>
<dbReference type="PRINTS" id="PR00351">
    <property type="entry name" value="OM20RECEPTOR"/>
</dbReference>
<dbReference type="Gene3D" id="2.170.270.10">
    <property type="entry name" value="SET domain"/>
    <property type="match status" value="1"/>
</dbReference>
<dbReference type="Pfam" id="PF02064">
    <property type="entry name" value="MAS20"/>
    <property type="match status" value="1"/>
</dbReference>
<dbReference type="Proteomes" id="UP001497453">
    <property type="component" value="Chromosome 2"/>
</dbReference>
<evidence type="ECO:0000313" key="12">
    <source>
        <dbReference type="Proteomes" id="UP001497453"/>
    </source>
</evidence>